<dbReference type="EMBL" id="VJXW01000021">
    <property type="protein sequence ID" value="TRW23156.1"/>
    <property type="molecule type" value="Genomic_DNA"/>
</dbReference>
<keyword evidence="1" id="KW-0732">Signal</keyword>
<sequence length="195" mass="21995">MKNIKKVFSLSLVLVFLFTLSPKSFAEETVKRNDKGQQIHILTLQSNYAPMFYANKNSKTVAAYKSLGLTLAPCASDWSVPVEFNFSSLPDNARIMKFKFDHGPAKTGAPKLLGAMLPSRLKIDNPEGITQITSWNPSSPEELNVFLYSRARGVWRISMFGTNIARPTGNEFQDLRFWGNVSYYAPKLTIEYTLE</sequence>
<comment type="caution">
    <text evidence="2">The sequence shown here is derived from an EMBL/GenBank/DDBJ whole genome shotgun (WGS) entry which is preliminary data.</text>
</comment>
<name>A0A552UY47_9FIRM</name>
<protein>
    <submittedName>
        <fullName evidence="2">Uncharacterized protein</fullName>
    </submittedName>
</protein>
<feature type="signal peptide" evidence="1">
    <location>
        <begin position="1"/>
        <end position="26"/>
    </location>
</feature>
<accession>A0A552UY47</accession>
<proteinExistence type="predicted"/>
<organism evidence="2 3">
    <name type="scientific">Criibacterium bergeronii</name>
    <dbReference type="NCBI Taxonomy" id="1871336"/>
    <lineage>
        <taxon>Bacteria</taxon>
        <taxon>Bacillati</taxon>
        <taxon>Bacillota</taxon>
        <taxon>Clostridia</taxon>
        <taxon>Peptostreptococcales</taxon>
        <taxon>Filifactoraceae</taxon>
        <taxon>Criibacterium</taxon>
    </lineage>
</organism>
<evidence type="ECO:0000256" key="1">
    <source>
        <dbReference type="SAM" id="SignalP"/>
    </source>
</evidence>
<gene>
    <name evidence="2" type="ORF">FL857_10550</name>
</gene>
<dbReference type="OrthoDB" id="2989432at2"/>
<dbReference type="AlphaFoldDB" id="A0A552UY47"/>
<evidence type="ECO:0000313" key="2">
    <source>
        <dbReference type="EMBL" id="TRW23156.1"/>
    </source>
</evidence>
<reference evidence="2 3" key="1">
    <citation type="submission" date="2019-07" db="EMBL/GenBank/DDBJ databases">
        <title>Criibacterium bergeronii gen. nov., sp. nov. isolated from human clinical samples.</title>
        <authorList>
            <person name="Maheux A.F."/>
            <person name="Boudreau D.K."/>
            <person name="Berube E."/>
            <person name="Brodeur S."/>
            <person name="Bernard K.A."/>
            <person name="Abed J.Y."/>
            <person name="Ducrey E."/>
            <person name="Guay E.F."/>
            <person name="Raymond F."/>
            <person name="Corbeil J."/>
            <person name="Domingo M.-C."/>
            <person name="Roy P.H."/>
            <person name="Boissinot M."/>
            <person name="Tocheva E.I."/>
            <person name="Omar R.F."/>
        </authorList>
    </citation>
    <scope>NUCLEOTIDE SEQUENCE [LARGE SCALE GENOMIC DNA]</scope>
    <source>
        <strain evidence="2 3">CCRI-24246</strain>
    </source>
</reference>
<evidence type="ECO:0000313" key="3">
    <source>
        <dbReference type="Proteomes" id="UP000319424"/>
    </source>
</evidence>
<dbReference type="Proteomes" id="UP000319424">
    <property type="component" value="Unassembled WGS sequence"/>
</dbReference>
<dbReference type="RefSeq" id="WP_144398772.1">
    <property type="nucleotide sequence ID" value="NZ_VJXW01000021.1"/>
</dbReference>
<feature type="chain" id="PRO_5021951087" evidence="1">
    <location>
        <begin position="27"/>
        <end position="195"/>
    </location>
</feature>